<dbReference type="GO" id="GO:0106300">
    <property type="term" value="P:protein-DNA covalent cross-linking repair"/>
    <property type="evidence" value="ECO:0007669"/>
    <property type="project" value="InterPro"/>
</dbReference>
<organism evidence="9 10">
    <name type="scientific">Chimaeribacter coloradensis</name>
    <dbReference type="NCBI Taxonomy" id="2060068"/>
    <lineage>
        <taxon>Bacteria</taxon>
        <taxon>Pseudomonadati</taxon>
        <taxon>Pseudomonadota</taxon>
        <taxon>Gammaproteobacteria</taxon>
        <taxon>Enterobacterales</taxon>
        <taxon>Yersiniaceae</taxon>
        <taxon>Chimaeribacter</taxon>
    </lineage>
</organism>
<name>A0A2N5ECU5_9GAMM</name>
<dbReference type="EMBL" id="PJZH01000001">
    <property type="protein sequence ID" value="PLR40353.1"/>
    <property type="molecule type" value="Genomic_DNA"/>
</dbReference>
<keyword evidence="3" id="KW-0227">DNA damage</keyword>
<keyword evidence="4 8" id="KW-0378">Hydrolase</keyword>
<evidence type="ECO:0000313" key="9">
    <source>
        <dbReference type="EMBL" id="PLR40353.1"/>
    </source>
</evidence>
<keyword evidence="5" id="KW-0190">Covalent protein-DNA linkage</keyword>
<reference evidence="9 10" key="1">
    <citation type="submission" date="2017-12" db="EMBL/GenBank/DDBJ databases">
        <title>Characterization of six clinical isolates of Enterochimera gen. nov., a novel genus of the Yersiniaciae family and the three species Enterochimera arupensis sp. nov., Enterochimera coloradensis sp. nov, and Enterochimera californica sp. nov.</title>
        <authorList>
            <person name="Rossi A."/>
            <person name="Fisher M."/>
        </authorList>
    </citation>
    <scope>NUCLEOTIDE SEQUENCE [LARGE SCALE GENOMIC DNA]</scope>
    <source>
        <strain evidence="10">2016-Iso4</strain>
    </source>
</reference>
<dbReference type="EC" id="3.4.-.-" evidence="8"/>
<dbReference type="Pfam" id="PF02586">
    <property type="entry name" value="SRAP"/>
    <property type="match status" value="1"/>
</dbReference>
<evidence type="ECO:0000256" key="8">
    <source>
        <dbReference type="RuleBase" id="RU364100"/>
    </source>
</evidence>
<dbReference type="PANTHER" id="PTHR13604:SF0">
    <property type="entry name" value="ABASIC SITE PROCESSING PROTEIN HMCES"/>
    <property type="match status" value="1"/>
</dbReference>
<keyword evidence="2 8" id="KW-0645">Protease</keyword>
<dbReference type="GO" id="GO:0016829">
    <property type="term" value="F:lyase activity"/>
    <property type="evidence" value="ECO:0007669"/>
    <property type="project" value="UniProtKB-KW"/>
</dbReference>
<evidence type="ECO:0000256" key="1">
    <source>
        <dbReference type="ARBA" id="ARBA00008136"/>
    </source>
</evidence>
<evidence type="ECO:0000256" key="2">
    <source>
        <dbReference type="ARBA" id="ARBA00022670"/>
    </source>
</evidence>
<dbReference type="InterPro" id="IPR036590">
    <property type="entry name" value="SRAP-like"/>
</dbReference>
<dbReference type="GO" id="GO:0008233">
    <property type="term" value="F:peptidase activity"/>
    <property type="evidence" value="ECO:0007669"/>
    <property type="project" value="UniProtKB-KW"/>
</dbReference>
<evidence type="ECO:0000313" key="10">
    <source>
        <dbReference type="Proteomes" id="UP000234503"/>
    </source>
</evidence>
<evidence type="ECO:0000256" key="4">
    <source>
        <dbReference type="ARBA" id="ARBA00022801"/>
    </source>
</evidence>
<gene>
    <name evidence="9" type="ORF">CYR32_01025</name>
</gene>
<dbReference type="PANTHER" id="PTHR13604">
    <property type="entry name" value="DC12-RELATED"/>
    <property type="match status" value="1"/>
</dbReference>
<dbReference type="AlphaFoldDB" id="A0A2N5ECU5"/>
<dbReference type="OrthoDB" id="6192129at2"/>
<protein>
    <recommendedName>
        <fullName evidence="8">Abasic site processing protein</fullName>
        <ecNumber evidence="8">3.4.-.-</ecNumber>
    </recommendedName>
</protein>
<evidence type="ECO:0000256" key="5">
    <source>
        <dbReference type="ARBA" id="ARBA00023124"/>
    </source>
</evidence>
<dbReference type="Proteomes" id="UP000234503">
    <property type="component" value="Unassembled WGS sequence"/>
</dbReference>
<dbReference type="GO" id="GO:0006508">
    <property type="term" value="P:proteolysis"/>
    <property type="evidence" value="ECO:0007669"/>
    <property type="project" value="UniProtKB-KW"/>
</dbReference>
<dbReference type="InterPro" id="IPR003738">
    <property type="entry name" value="SRAP"/>
</dbReference>
<comment type="caution">
    <text evidence="9">The sequence shown here is derived from an EMBL/GenBank/DDBJ whole genome shotgun (WGS) entry which is preliminary data.</text>
</comment>
<dbReference type="GO" id="GO:0003697">
    <property type="term" value="F:single-stranded DNA binding"/>
    <property type="evidence" value="ECO:0007669"/>
    <property type="project" value="InterPro"/>
</dbReference>
<keyword evidence="7" id="KW-0456">Lyase</keyword>
<evidence type="ECO:0000256" key="6">
    <source>
        <dbReference type="ARBA" id="ARBA00023125"/>
    </source>
</evidence>
<evidence type="ECO:0000256" key="7">
    <source>
        <dbReference type="ARBA" id="ARBA00023239"/>
    </source>
</evidence>
<sequence length="235" mass="26367">MCGRFSQHRTRSEYLDALAPEIPFNGALDPVPVDRYNVAPGTRVLLLNQRDDQLCLDPVRWGYQPHWAKEAHRPPVINARVETAAGSRMFKPLWQHGRALVMADGWFEWKKDPDDAKRKQPYFIYHQSDAPLFFAAISKFHPDALEPPEDDGFVIVTAASDAGLLDIHDRRPLVLTPEAARAWLDPTLTPEEAGTLASEGAVPVEEFSWHPVDKAVGNPHHQGHELLAPIDNPLV</sequence>
<accession>A0A2N5ECU5</accession>
<evidence type="ECO:0000256" key="3">
    <source>
        <dbReference type="ARBA" id="ARBA00022763"/>
    </source>
</evidence>
<keyword evidence="10" id="KW-1185">Reference proteome</keyword>
<dbReference type="SUPFAM" id="SSF143081">
    <property type="entry name" value="BB1717-like"/>
    <property type="match status" value="1"/>
</dbReference>
<dbReference type="Gene3D" id="3.90.1680.10">
    <property type="entry name" value="SOS response associated peptidase-like"/>
    <property type="match status" value="1"/>
</dbReference>
<dbReference type="RefSeq" id="WP_101821662.1">
    <property type="nucleotide sequence ID" value="NZ_PJZH01000001.1"/>
</dbReference>
<keyword evidence="6" id="KW-0238">DNA-binding</keyword>
<proteinExistence type="inferred from homology"/>
<comment type="similarity">
    <text evidence="1 8">Belongs to the SOS response-associated peptidase family.</text>
</comment>